<feature type="compositionally biased region" description="Low complexity" evidence="1">
    <location>
        <begin position="526"/>
        <end position="546"/>
    </location>
</feature>
<reference evidence="2 3" key="1">
    <citation type="submission" date="2015-07" db="EMBL/GenBank/DDBJ databases">
        <title>High-quality genome of monoxenous trypanosomatid Leptomonas pyrrhocoris.</title>
        <authorList>
            <person name="Flegontov P."/>
            <person name="Butenko A."/>
            <person name="Firsov S."/>
            <person name="Vlcek C."/>
            <person name="Logacheva M.D."/>
            <person name="Field M."/>
            <person name="Filatov D."/>
            <person name="Flegontova O."/>
            <person name="Gerasimov E."/>
            <person name="Jackson A.P."/>
            <person name="Kelly S."/>
            <person name="Opperdoes F."/>
            <person name="O'Reilly A."/>
            <person name="Votypka J."/>
            <person name="Yurchenko V."/>
            <person name="Lukes J."/>
        </authorList>
    </citation>
    <scope>NUCLEOTIDE SEQUENCE [LARGE SCALE GENOMIC DNA]</scope>
    <source>
        <strain evidence="2">H10</strain>
    </source>
</reference>
<feature type="compositionally biased region" description="Polar residues" evidence="1">
    <location>
        <begin position="394"/>
        <end position="412"/>
    </location>
</feature>
<feature type="compositionally biased region" description="Basic and acidic residues" evidence="1">
    <location>
        <begin position="221"/>
        <end position="232"/>
    </location>
</feature>
<protein>
    <submittedName>
        <fullName evidence="2">Uncharacterized protein</fullName>
    </submittedName>
</protein>
<feature type="compositionally biased region" description="Low complexity" evidence="1">
    <location>
        <begin position="642"/>
        <end position="652"/>
    </location>
</feature>
<comment type="caution">
    <text evidence="2">The sequence shown here is derived from an EMBL/GenBank/DDBJ whole genome shotgun (WGS) entry which is preliminary data.</text>
</comment>
<feature type="compositionally biased region" description="Low complexity" evidence="1">
    <location>
        <begin position="158"/>
        <end position="195"/>
    </location>
</feature>
<sequence length="822" mass="85224">MGCKSSKTKNPAKATAKEQKKAAKKKEEKDAQDAPQRTAPVAEKAAVTPAVPPAVPAEQEAREAKPPDDAPMQEEVPLTAVTASAPQQNAGAAPDNTDAAPAAERSAPPPAPAVADEVSGAVEPQKLAGDVPHEGEPKPTAAAAEDRREGATKKADKATATVEPTAKATTEAQTQTPLSPLSPPLTSTGSRSSSQRIVKPVPSRFLKPKGDAAAAAATSDSLKEAQQEERKATAAPPPAADTEKNVSEKARQPSTLASQRDNGDGGAATVESLPASETQFSHQSYSEGADGPAGAGADAVIYGGSNGDDGDEDDAVDRKPAEPLETAEPSAATQPSPSAPYSVVPIPHAPTPCGEAGEGSEEPQPRPAPTAQPQQRSQQPQHPEVFKAMPPSPSENVSTLKVAPTQLSSSVMRRQRSPAYRCLSDGRTPSVGRHPNHVRTIDTKNSSEAASRSRSHSQIVSVSPKKALAPELELAGPVAEKEKQAEEPEKHVESNREPTPVHDDAREEISKAAAASSPVPPPQPSQPFAVHTRPSPGTSPTAATAAVHNERALAVPPRASDSTRKPRTATPAKVRRNTSSAEPRSTSNPPSQASGVAAGAKKTPRAVHASGAEDASPAAPAKAKTTHKAASKSRVPDHTNGAHHAATPAAAAVETNVEEQHKPEEKKVSAPQPAEQPPQPMQPPPQKIREEPAPPADKTHSMAANEAAGKRQKTEKIEKDSDAEKEVELPAAQRPHTKAAATSPSQQKAAPTAAAATDGTAAQVGGDRTVAVAGPGKEKTEDQLTTKPEPEWHVIPSAEPVERPSMVNQMKTVVNMRNLTAI</sequence>
<dbReference type="Proteomes" id="UP000037923">
    <property type="component" value="Unassembled WGS sequence"/>
</dbReference>
<feature type="compositionally biased region" description="Basic and acidic residues" evidence="1">
    <location>
        <begin position="15"/>
        <end position="32"/>
    </location>
</feature>
<dbReference type="AlphaFoldDB" id="A0A0N0DY37"/>
<evidence type="ECO:0000313" key="3">
    <source>
        <dbReference type="Proteomes" id="UP000037923"/>
    </source>
</evidence>
<feature type="compositionally biased region" description="Basic and acidic residues" evidence="1">
    <location>
        <begin position="144"/>
        <end position="157"/>
    </location>
</feature>
<feature type="compositionally biased region" description="Basic and acidic residues" evidence="1">
    <location>
        <begin position="776"/>
        <end position="790"/>
    </location>
</feature>
<feature type="compositionally biased region" description="Low complexity" evidence="1">
    <location>
        <begin position="608"/>
        <end position="623"/>
    </location>
</feature>
<feature type="compositionally biased region" description="Basic and acidic residues" evidence="1">
    <location>
        <begin position="708"/>
        <end position="728"/>
    </location>
</feature>
<feature type="compositionally biased region" description="Polar residues" evidence="1">
    <location>
        <begin position="577"/>
        <end position="594"/>
    </location>
</feature>
<keyword evidence="3" id="KW-1185">Reference proteome</keyword>
<feature type="region of interest" description="Disordered" evidence="1">
    <location>
        <begin position="1"/>
        <end position="790"/>
    </location>
</feature>
<feature type="compositionally biased region" description="Low complexity" evidence="1">
    <location>
        <begin position="371"/>
        <end position="383"/>
    </location>
</feature>
<feature type="compositionally biased region" description="Basic and acidic residues" evidence="1">
    <location>
        <begin position="241"/>
        <end position="251"/>
    </location>
</feature>
<feature type="compositionally biased region" description="Polar residues" evidence="1">
    <location>
        <begin position="275"/>
        <end position="286"/>
    </location>
</feature>
<dbReference type="RefSeq" id="XP_015662111.1">
    <property type="nucleotide sequence ID" value="XM_015798633.1"/>
</dbReference>
<feature type="compositionally biased region" description="Low complexity" evidence="1">
    <location>
        <begin position="89"/>
        <end position="106"/>
    </location>
</feature>
<gene>
    <name evidence="2" type="ORF">ABB37_01931</name>
</gene>
<feature type="compositionally biased region" description="Low complexity" evidence="1">
    <location>
        <begin position="288"/>
        <end position="299"/>
    </location>
</feature>
<organism evidence="2 3">
    <name type="scientific">Leptomonas pyrrhocoris</name>
    <name type="common">Firebug parasite</name>
    <dbReference type="NCBI Taxonomy" id="157538"/>
    <lineage>
        <taxon>Eukaryota</taxon>
        <taxon>Discoba</taxon>
        <taxon>Euglenozoa</taxon>
        <taxon>Kinetoplastea</taxon>
        <taxon>Metakinetoplastina</taxon>
        <taxon>Trypanosomatida</taxon>
        <taxon>Trypanosomatidae</taxon>
        <taxon>Leishmaniinae</taxon>
        <taxon>Leptomonas</taxon>
    </lineage>
</organism>
<feature type="compositionally biased region" description="Low complexity" evidence="1">
    <location>
        <begin position="39"/>
        <end position="49"/>
    </location>
</feature>
<dbReference type="OrthoDB" id="10688738at2759"/>
<evidence type="ECO:0000313" key="2">
    <source>
        <dbReference type="EMBL" id="KPA83672.1"/>
    </source>
</evidence>
<name>A0A0N0DY37_LEPPY</name>
<feature type="compositionally biased region" description="Low complexity" evidence="1">
    <location>
        <begin position="749"/>
        <end position="762"/>
    </location>
</feature>
<dbReference type="VEuPathDB" id="TriTrypDB:LpyrH10_03_0820"/>
<accession>A0A0N0DY37</accession>
<feature type="compositionally biased region" description="Basic and acidic residues" evidence="1">
    <location>
        <begin position="687"/>
        <end position="700"/>
    </location>
</feature>
<feature type="compositionally biased region" description="Basic and acidic residues" evidence="1">
    <location>
        <begin position="479"/>
        <end position="510"/>
    </location>
</feature>
<evidence type="ECO:0000256" key="1">
    <source>
        <dbReference type="SAM" id="MobiDB-lite"/>
    </source>
</evidence>
<feature type="compositionally biased region" description="Basic and acidic residues" evidence="1">
    <location>
        <begin position="59"/>
        <end position="68"/>
    </location>
</feature>
<feature type="compositionally biased region" description="Pro residues" evidence="1">
    <location>
        <begin position="674"/>
        <end position="686"/>
    </location>
</feature>
<feature type="compositionally biased region" description="Low complexity" evidence="1">
    <location>
        <begin position="327"/>
        <end position="342"/>
    </location>
</feature>
<proteinExistence type="predicted"/>
<feature type="compositionally biased region" description="Basic and acidic residues" evidence="1">
    <location>
        <begin position="658"/>
        <end position="668"/>
    </location>
</feature>
<dbReference type="OMA" id="EPEWHVI"/>
<dbReference type="EMBL" id="LGTL01000003">
    <property type="protein sequence ID" value="KPA83672.1"/>
    <property type="molecule type" value="Genomic_DNA"/>
</dbReference>
<dbReference type="GeneID" id="26902226"/>